<reference evidence="2 3" key="1">
    <citation type="submission" date="2023-02" db="EMBL/GenBank/DDBJ databases">
        <title>LHISI_Scaffold_Assembly.</title>
        <authorList>
            <person name="Stuart O.P."/>
            <person name="Cleave R."/>
            <person name="Magrath M.J.L."/>
            <person name="Mikheyev A.S."/>
        </authorList>
    </citation>
    <scope>NUCLEOTIDE SEQUENCE [LARGE SCALE GENOMIC DNA]</scope>
    <source>
        <strain evidence="2">Daus_M_001</strain>
        <tissue evidence="2">Leg muscle</tissue>
    </source>
</reference>
<name>A0ABQ9H8X4_9NEOP</name>
<dbReference type="EMBL" id="JARBHB010000006">
    <property type="protein sequence ID" value="KAJ8880724.1"/>
    <property type="molecule type" value="Genomic_DNA"/>
</dbReference>
<accession>A0ABQ9H8X4</accession>
<organism evidence="2 3">
    <name type="scientific">Dryococelus australis</name>
    <dbReference type="NCBI Taxonomy" id="614101"/>
    <lineage>
        <taxon>Eukaryota</taxon>
        <taxon>Metazoa</taxon>
        <taxon>Ecdysozoa</taxon>
        <taxon>Arthropoda</taxon>
        <taxon>Hexapoda</taxon>
        <taxon>Insecta</taxon>
        <taxon>Pterygota</taxon>
        <taxon>Neoptera</taxon>
        <taxon>Polyneoptera</taxon>
        <taxon>Phasmatodea</taxon>
        <taxon>Verophasmatodea</taxon>
        <taxon>Anareolatae</taxon>
        <taxon>Phasmatidae</taxon>
        <taxon>Eurycanthinae</taxon>
        <taxon>Dryococelus</taxon>
    </lineage>
</organism>
<protein>
    <recommendedName>
        <fullName evidence="4">Reverse transcriptase domain-containing protein</fullName>
    </recommendedName>
</protein>
<feature type="compositionally biased region" description="Basic and acidic residues" evidence="1">
    <location>
        <begin position="399"/>
        <end position="414"/>
    </location>
</feature>
<feature type="compositionally biased region" description="Polar residues" evidence="1">
    <location>
        <begin position="145"/>
        <end position="178"/>
    </location>
</feature>
<feature type="compositionally biased region" description="Polar residues" evidence="1">
    <location>
        <begin position="122"/>
        <end position="138"/>
    </location>
</feature>
<dbReference type="PANTHER" id="PTHR33332">
    <property type="entry name" value="REVERSE TRANSCRIPTASE DOMAIN-CONTAINING PROTEIN"/>
    <property type="match status" value="1"/>
</dbReference>
<evidence type="ECO:0000313" key="2">
    <source>
        <dbReference type="EMBL" id="KAJ8880724.1"/>
    </source>
</evidence>
<evidence type="ECO:0000313" key="3">
    <source>
        <dbReference type="Proteomes" id="UP001159363"/>
    </source>
</evidence>
<evidence type="ECO:0000256" key="1">
    <source>
        <dbReference type="SAM" id="MobiDB-lite"/>
    </source>
</evidence>
<gene>
    <name evidence="2" type="ORF">PR048_017194</name>
</gene>
<evidence type="ECO:0008006" key="4">
    <source>
        <dbReference type="Google" id="ProtNLM"/>
    </source>
</evidence>
<proteinExistence type="predicted"/>
<dbReference type="Proteomes" id="UP001159363">
    <property type="component" value="Chromosome 5"/>
</dbReference>
<sequence>MLGANHHQCYVSARTFTEEYRHSVSSRDMELRDHFRRYRHRLYGINLGEVSLKIGNTARSSLSTLGAFVQPRRESWRRVPSPLPPRYTASSNSVVGLIPTPDTDLDGALPAPNIPSFPSPMITPQSLGGQQPRRTSSAPDILSFPSPSISPQSLDGQQSRQACSAPNTLSFPSSTHRANFNPRDTLAPRSTCIYAAAPTRPSSVVQQTSMGEDLCCSPPSPHSNDKTQHLTLHNCLLAGSGNKSRGSFLPDLYGKLYRDYKNKSHLIELPWFYGAGGARAGENSRASQASLSQIRNLHNVKSKRNLSKDQCWSTRVGDKVSARYSAHRVAVEGGGEGAQHEALCRREDEEEDEVERHLAAHVIAAGHGDESDEDYDERDPPELRCAAHKLLGGLVKREERHHGERQQQLDHQDGVHLPAGTQSSSDLVWPLPDPWEPRTGPARTWGSRRHRRTAGYRGTPALRAAGPGTGAAESGKAAVPGTVVAVLDKAAVPGTVVAVLDKAAVPGTVVAVLDKAAAPSTATAVPGTVPGDSWSTLEEVPVGRRTSNAAALKPTRHCLYAIHGNTIWSAQVDDDVCCMSRNVAFALEGRVRDYGFSAITHLLILSEHGSTEIQRHYQPTLQNHETVGWENEMFSQVGKESFTMRSFQLVNYFENNNLFMKMQYGFRKGKFTTTALLALRYSSSYVFDCVSHEILLDKLACYDISGIVLNALKPYLQVRKEIVSIMGEFSEALSLDCDVPQGSMLGPLLFLILVNDLQLNGCSLLFADDATLIAKGSDRDTVFQKSDEILEQIQIWFLTNKSRKNSEITLHISLTTEQQQTWGGGELGSYPRIPADPRLSLLRFTHAEVRTDPRPNPLSEARISVVEGRCANRPINRAPFLLNTWLQDSSGIRGDITGPSSDLRRQMAAIDQAKCREGML</sequence>
<keyword evidence="3" id="KW-1185">Reference proteome</keyword>
<feature type="region of interest" description="Disordered" evidence="1">
    <location>
        <begin position="399"/>
        <end position="475"/>
    </location>
</feature>
<feature type="region of interest" description="Disordered" evidence="1">
    <location>
        <begin position="77"/>
        <end position="183"/>
    </location>
</feature>
<comment type="caution">
    <text evidence="2">The sequence shown here is derived from an EMBL/GenBank/DDBJ whole genome shotgun (WGS) entry which is preliminary data.</text>
</comment>